<evidence type="ECO:0000313" key="3">
    <source>
        <dbReference type="EMBL" id="MBZ3888459.1"/>
    </source>
</evidence>
<dbReference type="EMBL" id="JAATJV010423623">
    <property type="protein sequence ID" value="MBZ3888459.1"/>
    <property type="molecule type" value="Genomic_DNA"/>
</dbReference>
<sequence length="253" mass="28185">MRVVLLGTLLLLVSVPSAQLVWLGRLDPKQEKGFMVEKSTKNIEGVMVTLTAEQNLKLLSSRHGAAALLVGLLVWAQAVQCPVSAPNRRPTPQVPPFGLLHVDLGRLGAGFPGNWGIRAVCPLCSLPGWLTTQGCSCLSLSRLEGCIQSTMELSKQNSRWVFENPSLGVLQYRVLGTNFRDYAIILTQLELEEEDFNTLELYSRTEMASQEALQLFTKWSRDLGFLSQQQAQLQKDFTCAHRILQLSYQLGRL</sequence>
<comment type="similarity">
    <text evidence="1">Belongs to the calycin superfamily. Lipocalin family.</text>
</comment>
<keyword evidence="4" id="KW-1185">Reference proteome</keyword>
<reference evidence="3" key="1">
    <citation type="submission" date="2020-03" db="EMBL/GenBank/DDBJ databases">
        <title>Studies in the Genomics of Life Span.</title>
        <authorList>
            <person name="Glass D."/>
        </authorList>
    </citation>
    <scope>NUCLEOTIDE SEQUENCE</scope>
    <source>
        <strain evidence="3">SUZIE</strain>
        <tissue evidence="3">Muscle</tissue>
    </source>
</reference>
<dbReference type="Gene3D" id="2.40.128.20">
    <property type="match status" value="1"/>
</dbReference>
<comment type="caution">
    <text evidence="3">The sequence shown here is derived from an EMBL/GenBank/DDBJ whole genome shotgun (WGS) entry which is preliminary data.</text>
</comment>
<evidence type="ECO:0000256" key="2">
    <source>
        <dbReference type="SAM" id="SignalP"/>
    </source>
</evidence>
<dbReference type="PANTHER" id="PTHR11430">
    <property type="entry name" value="LIPOCALIN"/>
    <property type="match status" value="1"/>
</dbReference>
<accession>A0AA41NEL3</accession>
<dbReference type="SUPFAM" id="SSF50814">
    <property type="entry name" value="Lipocalins"/>
    <property type="match status" value="1"/>
</dbReference>
<feature type="signal peptide" evidence="2">
    <location>
        <begin position="1"/>
        <end position="18"/>
    </location>
</feature>
<dbReference type="Proteomes" id="UP001166674">
    <property type="component" value="Unassembled WGS sequence"/>
</dbReference>
<proteinExistence type="inferred from homology"/>
<evidence type="ECO:0000313" key="4">
    <source>
        <dbReference type="Proteomes" id="UP001166674"/>
    </source>
</evidence>
<keyword evidence="2" id="KW-0732">Signal</keyword>
<dbReference type="GO" id="GO:0036094">
    <property type="term" value="F:small molecule binding"/>
    <property type="evidence" value="ECO:0007669"/>
    <property type="project" value="InterPro"/>
</dbReference>
<feature type="chain" id="PRO_5041203887" evidence="2">
    <location>
        <begin position="19"/>
        <end position="253"/>
    </location>
</feature>
<dbReference type="InterPro" id="IPR012674">
    <property type="entry name" value="Calycin"/>
</dbReference>
<protein>
    <submittedName>
        <fullName evidence="3">Epididymal-specific lipocalin-6</fullName>
    </submittedName>
</protein>
<organism evidence="3 4">
    <name type="scientific">Sciurus carolinensis</name>
    <name type="common">Eastern gray squirrel</name>
    <dbReference type="NCBI Taxonomy" id="30640"/>
    <lineage>
        <taxon>Eukaryota</taxon>
        <taxon>Metazoa</taxon>
        <taxon>Chordata</taxon>
        <taxon>Craniata</taxon>
        <taxon>Vertebrata</taxon>
        <taxon>Euteleostomi</taxon>
        <taxon>Mammalia</taxon>
        <taxon>Eutheria</taxon>
        <taxon>Euarchontoglires</taxon>
        <taxon>Glires</taxon>
        <taxon>Rodentia</taxon>
        <taxon>Sciuromorpha</taxon>
        <taxon>Sciuridae</taxon>
        <taxon>Sciurinae</taxon>
        <taxon>Sciurini</taxon>
        <taxon>Sciurus</taxon>
    </lineage>
</organism>
<name>A0AA41NEL3_SCICA</name>
<dbReference type="AlphaFoldDB" id="A0AA41NEL3"/>
<gene>
    <name evidence="3" type="ORF">SUZIE_198060</name>
</gene>
<dbReference type="PANTHER" id="PTHR11430:SF10">
    <property type="entry name" value="EPIDIDYMAL-SPECIFIC LIPOCALIN-6"/>
    <property type="match status" value="1"/>
</dbReference>
<dbReference type="InterPro" id="IPR002345">
    <property type="entry name" value="Lipocalin"/>
</dbReference>
<evidence type="ECO:0000256" key="1">
    <source>
        <dbReference type="ARBA" id="ARBA00006889"/>
    </source>
</evidence>